<accession>A0A0B5BLN0</accession>
<sequence length="242" mass="25315">MYHKRIAQIVLPLFLLSACTAYKSQYVGFRPAEEYANRQVVNGVTVGGEAFADATSATDAFGFDIKGAGVLPVQVVLSNKGQGMEIVSSQTFLVNDQSRYFQVIPNNTAVDRIEKSTQLAAFFGKGAGKGALLGAAGGAILGAALGIVTGRSIGEALGKGAAIGAAGGAVVGGVKEGTSDERERTIVDDIRNKGLEGKTIPPDSIASGFLFFPAEADTARELRLQLRERETGKIHSVILKLK</sequence>
<dbReference type="EMBL" id="CP009788">
    <property type="protein sequence ID" value="AJE04971.1"/>
    <property type="molecule type" value="Genomic_DNA"/>
</dbReference>
<dbReference type="KEGG" id="gpi:GPICK_16455"/>
<keyword evidence="3" id="KW-1185">Reference proteome</keyword>
<dbReference type="AlphaFoldDB" id="A0A0B5BLN0"/>
<evidence type="ECO:0000313" key="2">
    <source>
        <dbReference type="EMBL" id="AJE04971.1"/>
    </source>
</evidence>
<evidence type="ECO:0008006" key="4">
    <source>
        <dbReference type="Google" id="ProtNLM"/>
    </source>
</evidence>
<name>A0A0B5BLN0_9BACT</name>
<dbReference type="OrthoDB" id="5465302at2"/>
<evidence type="ECO:0000256" key="1">
    <source>
        <dbReference type="SAM" id="SignalP"/>
    </source>
</evidence>
<feature type="signal peptide" evidence="1">
    <location>
        <begin position="1"/>
        <end position="23"/>
    </location>
</feature>
<dbReference type="Proteomes" id="UP000057609">
    <property type="component" value="Chromosome"/>
</dbReference>
<evidence type="ECO:0000313" key="3">
    <source>
        <dbReference type="Proteomes" id="UP000057609"/>
    </source>
</evidence>
<reference evidence="2 3" key="1">
    <citation type="journal article" date="2015" name="Genome Announc.">
        <title>Complete Genome of Geobacter pickeringii G13T, a Metal-Reducing Isolate from Sedimentary Kaolin Deposits.</title>
        <authorList>
            <person name="Badalamenti J.P."/>
            <person name="Bond D.R."/>
        </authorList>
    </citation>
    <scope>NUCLEOTIDE SEQUENCE [LARGE SCALE GENOMIC DNA]</scope>
    <source>
        <strain evidence="2 3">G13</strain>
    </source>
</reference>
<dbReference type="PROSITE" id="PS51257">
    <property type="entry name" value="PROKAR_LIPOPROTEIN"/>
    <property type="match status" value="1"/>
</dbReference>
<feature type="chain" id="PRO_5002113855" description="Lipoprotein" evidence="1">
    <location>
        <begin position="24"/>
        <end position="242"/>
    </location>
</feature>
<keyword evidence="1" id="KW-0732">Signal</keyword>
<organism evidence="2 3">
    <name type="scientific">Geobacter pickeringii</name>
    <dbReference type="NCBI Taxonomy" id="345632"/>
    <lineage>
        <taxon>Bacteria</taxon>
        <taxon>Pseudomonadati</taxon>
        <taxon>Thermodesulfobacteriota</taxon>
        <taxon>Desulfuromonadia</taxon>
        <taxon>Geobacterales</taxon>
        <taxon>Geobacteraceae</taxon>
        <taxon>Geobacter</taxon>
    </lineage>
</organism>
<dbReference type="RefSeq" id="WP_039745884.1">
    <property type="nucleotide sequence ID" value="NZ_CP009788.1"/>
</dbReference>
<dbReference type="STRING" id="345632.GPICK_16455"/>
<protein>
    <recommendedName>
        <fullName evidence="4">Lipoprotein</fullName>
    </recommendedName>
</protein>
<dbReference type="HOGENOM" id="CLU_1118916_0_0_7"/>
<gene>
    <name evidence="2" type="ORF">GPICK_16455</name>
</gene>
<proteinExistence type="predicted"/>